<keyword evidence="4" id="KW-0234">DNA repair</keyword>
<dbReference type="SMART" id="SM01009">
    <property type="entry name" value="AlkA_N"/>
    <property type="match status" value="1"/>
</dbReference>
<name>A0A2S5TGQ6_9GAMM</name>
<keyword evidence="8" id="KW-1185">Reference proteome</keyword>
<evidence type="ECO:0000256" key="2">
    <source>
        <dbReference type="ARBA" id="ARBA00012000"/>
    </source>
</evidence>
<dbReference type="CDD" id="cd00056">
    <property type="entry name" value="ENDO3c"/>
    <property type="match status" value="1"/>
</dbReference>
<dbReference type="GO" id="GO:0032993">
    <property type="term" value="C:protein-DNA complex"/>
    <property type="evidence" value="ECO:0007669"/>
    <property type="project" value="TreeGrafter"/>
</dbReference>
<feature type="domain" description="HhH-GPD" evidence="5">
    <location>
        <begin position="145"/>
        <end position="280"/>
    </location>
</feature>
<dbReference type="Pfam" id="PF06029">
    <property type="entry name" value="AlkA_N"/>
    <property type="match status" value="1"/>
</dbReference>
<dbReference type="SUPFAM" id="SSF48150">
    <property type="entry name" value="DNA-glycosylase"/>
    <property type="match status" value="1"/>
</dbReference>
<proteinExistence type="predicted"/>
<dbReference type="PANTHER" id="PTHR43003">
    <property type="entry name" value="DNA-3-METHYLADENINE GLYCOSYLASE"/>
    <property type="match status" value="1"/>
</dbReference>
<evidence type="ECO:0000313" key="8">
    <source>
        <dbReference type="Proteomes" id="UP000238220"/>
    </source>
</evidence>
<dbReference type="Pfam" id="PF00730">
    <property type="entry name" value="HhH-GPD"/>
    <property type="match status" value="1"/>
</dbReference>
<protein>
    <recommendedName>
        <fullName evidence="2">DNA-3-methyladenine glycosylase II</fullName>
        <ecNumber evidence="2">3.2.2.21</ecNumber>
    </recommendedName>
</protein>
<dbReference type="InterPro" id="IPR003265">
    <property type="entry name" value="HhH-GPD_domain"/>
</dbReference>
<dbReference type="SMART" id="SM00478">
    <property type="entry name" value="ENDO3c"/>
    <property type="match status" value="1"/>
</dbReference>
<dbReference type="Proteomes" id="UP000238220">
    <property type="component" value="Unassembled WGS sequence"/>
</dbReference>
<feature type="domain" description="DNA-3-methyladenine glycosylase AlkA N-terminal" evidence="6">
    <location>
        <begin position="24"/>
        <end position="135"/>
    </location>
</feature>
<dbReference type="SUPFAM" id="SSF55945">
    <property type="entry name" value="TATA-box binding protein-like"/>
    <property type="match status" value="1"/>
</dbReference>
<dbReference type="GO" id="GO:0008725">
    <property type="term" value="F:DNA-3-methyladenine glycosylase activity"/>
    <property type="evidence" value="ECO:0007669"/>
    <property type="project" value="TreeGrafter"/>
</dbReference>
<keyword evidence="3" id="KW-0227">DNA damage</keyword>
<dbReference type="AlphaFoldDB" id="A0A2S5TGQ6"/>
<dbReference type="GO" id="GO:0006307">
    <property type="term" value="P:DNA alkylation repair"/>
    <property type="evidence" value="ECO:0007669"/>
    <property type="project" value="TreeGrafter"/>
</dbReference>
<evidence type="ECO:0000259" key="5">
    <source>
        <dbReference type="SMART" id="SM00478"/>
    </source>
</evidence>
<dbReference type="GO" id="GO:0043916">
    <property type="term" value="F:DNA-7-methylguanine glycosylase activity"/>
    <property type="evidence" value="ECO:0007669"/>
    <property type="project" value="TreeGrafter"/>
</dbReference>
<evidence type="ECO:0000259" key="6">
    <source>
        <dbReference type="SMART" id="SM01009"/>
    </source>
</evidence>
<dbReference type="GO" id="GO:0006285">
    <property type="term" value="P:base-excision repair, AP site formation"/>
    <property type="evidence" value="ECO:0007669"/>
    <property type="project" value="TreeGrafter"/>
</dbReference>
<dbReference type="InterPro" id="IPR037046">
    <property type="entry name" value="AlkA_N_sf"/>
</dbReference>
<accession>A0A2S5TGQ6</accession>
<dbReference type="EC" id="3.2.2.21" evidence="2"/>
<dbReference type="EMBL" id="PSNW01000004">
    <property type="protein sequence ID" value="PPE74160.1"/>
    <property type="molecule type" value="Genomic_DNA"/>
</dbReference>
<reference evidence="7 8" key="1">
    <citation type="submission" date="2018-02" db="EMBL/GenBank/DDBJ databases">
        <title>Genome sequencing of Solimonas sp. HR-BB.</title>
        <authorList>
            <person name="Lee Y."/>
            <person name="Jeon C.O."/>
        </authorList>
    </citation>
    <scope>NUCLEOTIDE SEQUENCE [LARGE SCALE GENOMIC DNA]</scope>
    <source>
        <strain evidence="7 8">HR-BB</strain>
    </source>
</reference>
<evidence type="ECO:0000256" key="1">
    <source>
        <dbReference type="ARBA" id="ARBA00000086"/>
    </source>
</evidence>
<evidence type="ECO:0000313" key="7">
    <source>
        <dbReference type="EMBL" id="PPE74160.1"/>
    </source>
</evidence>
<dbReference type="InterPro" id="IPR051912">
    <property type="entry name" value="Alkylbase_DNA_Glycosylase/TA"/>
</dbReference>
<comment type="caution">
    <text evidence="7">The sequence shown here is derived from an EMBL/GenBank/DDBJ whole genome shotgun (WGS) entry which is preliminary data.</text>
</comment>
<dbReference type="InterPro" id="IPR010316">
    <property type="entry name" value="AlkA_N"/>
</dbReference>
<dbReference type="GO" id="GO:0032131">
    <property type="term" value="F:alkylated DNA binding"/>
    <property type="evidence" value="ECO:0007669"/>
    <property type="project" value="TreeGrafter"/>
</dbReference>
<sequence length="280" mass="30237">MGPGPQAQPDRPRACGQGKRLIALAELPLRQELPWPVLLGYLRPRLIPLLERIEGGAYERRVGAQWLRVAPAVDGTLLRIEASRRVAAGGLAERAARLFGVEEDPAPALRALARHPVLRPLVARMPGLRPPGCWDPFELCLRTIIGQQVSVAAANTLMHRLIERSGELTPPAVLAADLSQMGMPGRRVETLRVLARAAQDGLRLDAPWAEVDAGLAALPGFGPWTRGYLAIRLGRQPDAFPHTDLGLVRAAGAESPAALLAQAEAWRPYRSLAATLLWAG</sequence>
<gene>
    <name evidence="7" type="ORF">C3942_08985</name>
</gene>
<dbReference type="Gene3D" id="3.30.310.20">
    <property type="entry name" value="DNA-3-methyladenine glycosylase AlkA, N-terminal domain"/>
    <property type="match status" value="1"/>
</dbReference>
<dbReference type="InterPro" id="IPR011257">
    <property type="entry name" value="DNA_glycosylase"/>
</dbReference>
<dbReference type="Gene3D" id="1.10.340.30">
    <property type="entry name" value="Hypothetical protein, domain 2"/>
    <property type="match status" value="1"/>
</dbReference>
<dbReference type="InterPro" id="IPR023170">
    <property type="entry name" value="HhH_base_excis_C"/>
</dbReference>
<dbReference type="GO" id="GO:0005737">
    <property type="term" value="C:cytoplasm"/>
    <property type="evidence" value="ECO:0007669"/>
    <property type="project" value="TreeGrafter"/>
</dbReference>
<evidence type="ECO:0000256" key="4">
    <source>
        <dbReference type="ARBA" id="ARBA00023204"/>
    </source>
</evidence>
<comment type="catalytic activity">
    <reaction evidence="1">
        <text>Hydrolysis of alkylated DNA, releasing 3-methyladenine, 3-methylguanine, 7-methylguanine and 7-methyladenine.</text>
        <dbReference type="EC" id="3.2.2.21"/>
    </reaction>
</comment>
<organism evidence="7 8">
    <name type="scientific">Solimonas fluminis</name>
    <dbReference type="NCBI Taxonomy" id="2086571"/>
    <lineage>
        <taxon>Bacteria</taxon>
        <taxon>Pseudomonadati</taxon>
        <taxon>Pseudomonadota</taxon>
        <taxon>Gammaproteobacteria</taxon>
        <taxon>Nevskiales</taxon>
        <taxon>Nevskiaceae</taxon>
        <taxon>Solimonas</taxon>
    </lineage>
</organism>
<evidence type="ECO:0000256" key="3">
    <source>
        <dbReference type="ARBA" id="ARBA00022763"/>
    </source>
</evidence>
<dbReference type="Gene3D" id="1.10.1670.10">
    <property type="entry name" value="Helix-hairpin-Helix base-excision DNA repair enzymes (C-terminal)"/>
    <property type="match status" value="1"/>
</dbReference>
<dbReference type="OrthoDB" id="9811249at2"/>
<dbReference type="PANTHER" id="PTHR43003:SF13">
    <property type="entry name" value="DNA-3-METHYLADENINE GLYCOSYLASE 2"/>
    <property type="match status" value="1"/>
</dbReference>